<keyword evidence="1" id="KW-0812">Transmembrane</keyword>
<feature type="transmembrane region" description="Helical" evidence="1">
    <location>
        <begin position="12"/>
        <end position="35"/>
    </location>
</feature>
<feature type="transmembrane region" description="Helical" evidence="1">
    <location>
        <begin position="104"/>
        <end position="125"/>
    </location>
</feature>
<dbReference type="OrthoDB" id="7570420at2"/>
<evidence type="ECO:0008006" key="4">
    <source>
        <dbReference type="Google" id="ProtNLM"/>
    </source>
</evidence>
<reference evidence="2 3" key="1">
    <citation type="submission" date="2016-10" db="EMBL/GenBank/DDBJ databases">
        <authorList>
            <person name="de Groot N.N."/>
        </authorList>
    </citation>
    <scope>NUCLEOTIDE SEQUENCE [LARGE SCALE GENOMIC DNA]</scope>
    <source>
        <strain evidence="2 3">JCM 21544</strain>
    </source>
</reference>
<evidence type="ECO:0000256" key="1">
    <source>
        <dbReference type="SAM" id="Phobius"/>
    </source>
</evidence>
<proteinExistence type="predicted"/>
<dbReference type="STRING" id="137658.SAMN05216186_11322"/>
<accession>A0A1G9GGR2</accession>
<keyword evidence="1" id="KW-1133">Transmembrane helix</keyword>
<evidence type="ECO:0000313" key="3">
    <source>
        <dbReference type="Proteomes" id="UP000198706"/>
    </source>
</evidence>
<dbReference type="Proteomes" id="UP000198706">
    <property type="component" value="Unassembled WGS sequence"/>
</dbReference>
<feature type="transmembrane region" description="Helical" evidence="1">
    <location>
        <begin position="41"/>
        <end position="63"/>
    </location>
</feature>
<protein>
    <recommendedName>
        <fullName evidence="4">SPW repeat-containing protein</fullName>
    </recommendedName>
</protein>
<name>A0A1G9GGR2_9PSED</name>
<dbReference type="RefSeq" id="WP_084339298.1">
    <property type="nucleotide sequence ID" value="NZ_FNFD01000013.1"/>
</dbReference>
<dbReference type="EMBL" id="FNFD01000013">
    <property type="protein sequence ID" value="SDK99846.1"/>
    <property type="molecule type" value="Genomic_DNA"/>
</dbReference>
<organism evidence="2 3">
    <name type="scientific">Pseudomonas indica</name>
    <dbReference type="NCBI Taxonomy" id="137658"/>
    <lineage>
        <taxon>Bacteria</taxon>
        <taxon>Pseudomonadati</taxon>
        <taxon>Pseudomonadota</taxon>
        <taxon>Gammaproteobacteria</taxon>
        <taxon>Pseudomonadales</taxon>
        <taxon>Pseudomonadaceae</taxon>
        <taxon>Pseudomonas</taxon>
    </lineage>
</organism>
<dbReference type="AlphaFoldDB" id="A0A1G9GGR2"/>
<evidence type="ECO:0000313" key="2">
    <source>
        <dbReference type="EMBL" id="SDK99846.1"/>
    </source>
</evidence>
<sequence length="133" mass="14233">MTHLQPSPLLRRALLLDAAASGATGLLMSLAAGWLTEWLGLPFELLLGAGVSLLPFALVLAWLSNRDTLQRGWIWAVIAVNALWVADSVLLLIGGWVAPTVLGYVFVIGQALVVALFAELEFFGLKRSQPALA</sequence>
<gene>
    <name evidence="2" type="ORF">SAMN05216186_11322</name>
</gene>
<keyword evidence="3" id="KW-1185">Reference proteome</keyword>
<feature type="transmembrane region" description="Helical" evidence="1">
    <location>
        <begin position="75"/>
        <end position="98"/>
    </location>
</feature>
<keyword evidence="1" id="KW-0472">Membrane</keyword>